<dbReference type="InterPro" id="IPR010359">
    <property type="entry name" value="IrrE_HExxH"/>
</dbReference>
<dbReference type="STRING" id="1802525.A2975_00785"/>
<feature type="domain" description="IrrE N-terminal-like" evidence="1">
    <location>
        <begin position="82"/>
        <end position="190"/>
    </location>
</feature>
<dbReference type="PANTHER" id="PTHR43236:SF2">
    <property type="entry name" value="BLL0069 PROTEIN"/>
    <property type="match status" value="1"/>
</dbReference>
<evidence type="ECO:0000313" key="2">
    <source>
        <dbReference type="EMBL" id="OGM69637.1"/>
    </source>
</evidence>
<reference evidence="2 3" key="1">
    <citation type="journal article" date="2016" name="Nat. Commun.">
        <title>Thousands of microbial genomes shed light on interconnected biogeochemical processes in an aquifer system.</title>
        <authorList>
            <person name="Anantharaman K."/>
            <person name="Brown C.T."/>
            <person name="Hug L.A."/>
            <person name="Sharon I."/>
            <person name="Castelle C.J."/>
            <person name="Probst A.J."/>
            <person name="Thomas B.C."/>
            <person name="Singh A."/>
            <person name="Wilkins M.J."/>
            <person name="Karaoz U."/>
            <person name="Brodie E.L."/>
            <person name="Williams K.H."/>
            <person name="Hubbard S.S."/>
            <person name="Banfield J.F."/>
        </authorList>
    </citation>
    <scope>NUCLEOTIDE SEQUENCE [LARGE SCALE GENOMIC DNA]</scope>
</reference>
<dbReference type="AlphaFoldDB" id="A0A1F8BZY0"/>
<accession>A0A1F8BZY0</accession>
<dbReference type="InterPro" id="IPR052345">
    <property type="entry name" value="Rad_response_metalloprotease"/>
</dbReference>
<gene>
    <name evidence="2" type="ORF">A2975_00785</name>
</gene>
<evidence type="ECO:0000259" key="1">
    <source>
        <dbReference type="Pfam" id="PF06114"/>
    </source>
</evidence>
<dbReference type="Pfam" id="PF06114">
    <property type="entry name" value="Peptidase_M78"/>
    <property type="match status" value="1"/>
</dbReference>
<organism evidence="2 3">
    <name type="scientific">Candidatus Woesebacteria bacterium RIFCSPLOWO2_01_FULL_44_14</name>
    <dbReference type="NCBI Taxonomy" id="1802525"/>
    <lineage>
        <taxon>Bacteria</taxon>
        <taxon>Candidatus Woeseibacteriota</taxon>
    </lineage>
</organism>
<comment type="caution">
    <text evidence="2">The sequence shown here is derived from an EMBL/GenBank/DDBJ whole genome shotgun (WGS) entry which is preliminary data.</text>
</comment>
<protein>
    <recommendedName>
        <fullName evidence="1">IrrE N-terminal-like domain-containing protein</fullName>
    </recommendedName>
</protein>
<name>A0A1F8BZY0_9BACT</name>
<evidence type="ECO:0000313" key="3">
    <source>
        <dbReference type="Proteomes" id="UP000178429"/>
    </source>
</evidence>
<dbReference type="PANTHER" id="PTHR43236">
    <property type="entry name" value="ANTITOXIN HIGA1"/>
    <property type="match status" value="1"/>
</dbReference>
<dbReference type="EMBL" id="MGHL01000010">
    <property type="protein sequence ID" value="OGM69637.1"/>
    <property type="molecule type" value="Genomic_DNA"/>
</dbReference>
<sequence>MKSSTHPQVLSYEQIRDLSERILNDLHSDLSLPIPIEEIVELKLSIQLNTVINLKENFDIDGFIHTNFKEITLDDDMFNRFEERSRFTIAHELGHKYLHQDIYNKFNIKDKESYTTFQNSVPEDDQKWLENQANIFAACLLVPTTELKEEFKKAMNEKNSTFFEADYALPHLEGLPSVFKVSSAVIYRRLQKEGLLSTK</sequence>
<proteinExistence type="predicted"/>
<dbReference type="Proteomes" id="UP000178429">
    <property type="component" value="Unassembled WGS sequence"/>
</dbReference>
<dbReference type="Gene3D" id="1.10.10.2910">
    <property type="match status" value="1"/>
</dbReference>